<sequence length="185" mass="21118">MHVERAHFQSESGADTAEKKPRELSEAERKSLKKRMSKMNSKTNDWDSDSDTERLKTQATARTLILKKMFTLAELDEDATLLLDLKQDVREECESLGEVTNVVLWDREPEGVITVRFRDPAAAQRAYAKMDGRYFAGRQIVASLTDARPKFRKTAHADDEDVEDDEHRRADAFGDWLDAQGEGDK</sequence>
<gene>
    <name evidence="4" type="ORF">GLX27_000751</name>
</gene>
<feature type="compositionally biased region" description="Basic and acidic residues" evidence="2">
    <location>
        <begin position="16"/>
        <end position="30"/>
    </location>
</feature>
<proteinExistence type="predicted"/>
<dbReference type="InterPro" id="IPR034393">
    <property type="entry name" value="TatSF1-like"/>
</dbReference>
<dbReference type="EMBL" id="CP046234">
    <property type="protein sequence ID" value="WFD46122.1"/>
    <property type="molecule type" value="Genomic_DNA"/>
</dbReference>
<organism evidence="4 5">
    <name type="scientific">Malassezia furfur</name>
    <name type="common">Pityriasis versicolor infection agent</name>
    <name type="synonym">Pityrosporum furfur</name>
    <dbReference type="NCBI Taxonomy" id="55194"/>
    <lineage>
        <taxon>Eukaryota</taxon>
        <taxon>Fungi</taxon>
        <taxon>Dikarya</taxon>
        <taxon>Basidiomycota</taxon>
        <taxon>Ustilaginomycotina</taxon>
        <taxon>Malasseziomycetes</taxon>
        <taxon>Malasseziales</taxon>
        <taxon>Malasseziaceae</taxon>
        <taxon>Malassezia</taxon>
    </lineage>
</organism>
<evidence type="ECO:0000313" key="5">
    <source>
        <dbReference type="Proteomes" id="UP000818624"/>
    </source>
</evidence>
<dbReference type="CDD" id="cd12285">
    <property type="entry name" value="RRM3_RBM39_like"/>
    <property type="match status" value="1"/>
</dbReference>
<feature type="domain" description="RRM" evidence="3">
    <location>
        <begin position="68"/>
        <end position="147"/>
    </location>
</feature>
<evidence type="ECO:0000256" key="2">
    <source>
        <dbReference type="SAM" id="MobiDB-lite"/>
    </source>
</evidence>
<dbReference type="Proteomes" id="UP000818624">
    <property type="component" value="Chromosome 1"/>
</dbReference>
<dbReference type="PROSITE" id="PS50102">
    <property type="entry name" value="RRM"/>
    <property type="match status" value="1"/>
</dbReference>
<keyword evidence="5" id="KW-1185">Reference proteome</keyword>
<protein>
    <recommendedName>
        <fullName evidence="3">RRM domain-containing protein</fullName>
    </recommendedName>
</protein>
<reference evidence="4 5" key="1">
    <citation type="journal article" date="2020" name="Elife">
        <title>Loss of centromere function drives karyotype evolution in closely related Malassezia species.</title>
        <authorList>
            <person name="Sankaranarayanan S.R."/>
            <person name="Ianiri G."/>
            <person name="Coelho M.A."/>
            <person name="Reza M.H."/>
            <person name="Thimmappa B.C."/>
            <person name="Ganguly P."/>
            <person name="Vadnala R.N."/>
            <person name="Sun S."/>
            <person name="Siddharthan R."/>
            <person name="Tellgren-Roth C."/>
            <person name="Dawson T.L."/>
            <person name="Heitman J."/>
            <person name="Sanyal K."/>
        </authorList>
    </citation>
    <scope>NUCLEOTIDE SEQUENCE [LARGE SCALE GENOMIC DNA]</scope>
    <source>
        <strain evidence="4">CBS14141</strain>
    </source>
</reference>
<evidence type="ECO:0000256" key="1">
    <source>
        <dbReference type="PROSITE-ProRule" id="PRU00176"/>
    </source>
</evidence>
<dbReference type="InterPro" id="IPR000504">
    <property type="entry name" value="RRM_dom"/>
</dbReference>
<dbReference type="PANTHER" id="PTHR15608">
    <property type="entry name" value="SPLICING FACTOR U2AF-ASSOCIATED PROTEIN 2"/>
    <property type="match status" value="1"/>
</dbReference>
<accession>A0ABY8EKH9</accession>
<evidence type="ECO:0000313" key="4">
    <source>
        <dbReference type="EMBL" id="WFD46122.1"/>
    </source>
</evidence>
<dbReference type="InterPro" id="IPR012677">
    <property type="entry name" value="Nucleotide-bd_a/b_plait_sf"/>
</dbReference>
<feature type="region of interest" description="Disordered" evidence="2">
    <location>
        <begin position="1"/>
        <end position="54"/>
    </location>
</feature>
<dbReference type="SUPFAM" id="SSF54928">
    <property type="entry name" value="RNA-binding domain, RBD"/>
    <property type="match status" value="1"/>
</dbReference>
<name>A0ABY8EKH9_MALFU</name>
<dbReference type="Gene3D" id="3.30.70.330">
    <property type="match status" value="1"/>
</dbReference>
<dbReference type="Pfam" id="PF00076">
    <property type="entry name" value="RRM_1"/>
    <property type="match status" value="1"/>
</dbReference>
<evidence type="ECO:0000259" key="3">
    <source>
        <dbReference type="PROSITE" id="PS50102"/>
    </source>
</evidence>
<dbReference type="InterPro" id="IPR035979">
    <property type="entry name" value="RBD_domain_sf"/>
</dbReference>
<dbReference type="PANTHER" id="PTHR15608:SF0">
    <property type="entry name" value="HIV TAT-SPECIFIC FACTOR 1"/>
    <property type="match status" value="1"/>
</dbReference>
<feature type="region of interest" description="Disordered" evidence="2">
    <location>
        <begin position="152"/>
        <end position="185"/>
    </location>
</feature>
<keyword evidence="1" id="KW-0694">RNA-binding</keyword>